<keyword evidence="8 17" id="KW-0812">Transmembrane</keyword>
<dbReference type="FunFam" id="1.20.120.1760:FF:000011">
    <property type="entry name" value="Cdp-diacylglycerol-inositol 3-phosphatidyltransferase pis"/>
    <property type="match status" value="1"/>
</dbReference>
<keyword evidence="11 17" id="KW-1133">Transmembrane helix</keyword>
<name>A0AAF0DQS9_9BASI</name>
<dbReference type="PIRSF" id="PIRSF000848">
    <property type="entry name" value="CDP_diag_ino_3_P"/>
    <property type="match status" value="1"/>
</dbReference>
<dbReference type="InterPro" id="IPR048254">
    <property type="entry name" value="CDP_ALCOHOL_P_TRANSF_CS"/>
</dbReference>
<keyword evidence="6" id="KW-0444">Lipid biosynthesis</keyword>
<evidence type="ECO:0000256" key="16">
    <source>
        <dbReference type="RuleBase" id="RU003750"/>
    </source>
</evidence>
<gene>
    <name evidence="18" type="primary">pis1</name>
    <name evidence="18" type="ORF">MBRA1_000350</name>
</gene>
<evidence type="ECO:0000256" key="6">
    <source>
        <dbReference type="ARBA" id="ARBA00022516"/>
    </source>
</evidence>
<dbReference type="GO" id="GO:0005794">
    <property type="term" value="C:Golgi apparatus"/>
    <property type="evidence" value="ECO:0007669"/>
    <property type="project" value="TreeGrafter"/>
</dbReference>
<evidence type="ECO:0000256" key="7">
    <source>
        <dbReference type="ARBA" id="ARBA00022679"/>
    </source>
</evidence>
<dbReference type="PANTHER" id="PTHR15362:SF4">
    <property type="entry name" value="CDP-DIACYLGLYCEROL--INOSITOL 3-PHOSPHATIDYLTRANSFERASE"/>
    <property type="match status" value="1"/>
</dbReference>
<comment type="subcellular location">
    <subcellularLocation>
        <location evidence="3">Membrane</location>
        <topology evidence="3">Multi-pass membrane protein</topology>
    </subcellularLocation>
</comment>
<comment type="cofactor">
    <cofactor evidence="1">
        <name>Mn(2+)</name>
        <dbReference type="ChEBI" id="CHEBI:29035"/>
    </cofactor>
</comment>
<dbReference type="PROSITE" id="PS00379">
    <property type="entry name" value="CDP_ALCOHOL_P_TRANSF"/>
    <property type="match status" value="1"/>
</dbReference>
<keyword evidence="9" id="KW-0479">Metal-binding</keyword>
<dbReference type="AlphaFoldDB" id="A0AAF0DQS9"/>
<evidence type="ECO:0000256" key="14">
    <source>
        <dbReference type="ARBA" id="ARBA00023209"/>
    </source>
</evidence>
<keyword evidence="12" id="KW-0443">Lipid metabolism</keyword>
<feature type="transmembrane region" description="Helical" evidence="17">
    <location>
        <begin position="162"/>
        <end position="180"/>
    </location>
</feature>
<evidence type="ECO:0000256" key="1">
    <source>
        <dbReference type="ARBA" id="ARBA00001936"/>
    </source>
</evidence>
<dbReference type="InterPro" id="IPR014387">
    <property type="entry name" value="CDP_diag_ino_3_P_euk"/>
</dbReference>
<evidence type="ECO:0000256" key="11">
    <source>
        <dbReference type="ARBA" id="ARBA00022989"/>
    </source>
</evidence>
<keyword evidence="15" id="KW-1208">Phospholipid metabolism</keyword>
<dbReference type="GO" id="GO:0016020">
    <property type="term" value="C:membrane"/>
    <property type="evidence" value="ECO:0007669"/>
    <property type="project" value="UniProtKB-SubCell"/>
</dbReference>
<evidence type="ECO:0000256" key="2">
    <source>
        <dbReference type="ARBA" id="ARBA00001946"/>
    </source>
</evidence>
<reference evidence="18" key="1">
    <citation type="submission" date="2023-03" db="EMBL/GenBank/DDBJ databases">
        <title>Mating type loci evolution in Malassezia.</title>
        <authorList>
            <person name="Coelho M.A."/>
        </authorList>
    </citation>
    <scope>NUCLEOTIDE SEQUENCE</scope>
    <source>
        <strain evidence="18">CBS 14135</strain>
    </source>
</reference>
<dbReference type="Proteomes" id="UP001216638">
    <property type="component" value="Chromosome 1"/>
</dbReference>
<accession>A0AAF0DQS9</accession>
<keyword evidence="7 16" id="KW-0808">Transferase</keyword>
<protein>
    <recommendedName>
        <fullName evidence="5">CDP-diacylglycerol--inositol 3-phosphatidyltransferase</fullName>
        <ecNumber evidence="5">2.7.8.11</ecNumber>
    </recommendedName>
</protein>
<evidence type="ECO:0000313" key="19">
    <source>
        <dbReference type="Proteomes" id="UP001216638"/>
    </source>
</evidence>
<keyword evidence="14" id="KW-0594">Phospholipid biosynthesis</keyword>
<evidence type="ECO:0000313" key="18">
    <source>
        <dbReference type="EMBL" id="WFC93728.1"/>
    </source>
</evidence>
<evidence type="ECO:0000256" key="13">
    <source>
        <dbReference type="ARBA" id="ARBA00023136"/>
    </source>
</evidence>
<dbReference type="GO" id="GO:0006661">
    <property type="term" value="P:phosphatidylinositol biosynthetic process"/>
    <property type="evidence" value="ECO:0007669"/>
    <property type="project" value="TreeGrafter"/>
</dbReference>
<evidence type="ECO:0000256" key="3">
    <source>
        <dbReference type="ARBA" id="ARBA00004141"/>
    </source>
</evidence>
<dbReference type="EC" id="2.7.8.11" evidence="5"/>
<evidence type="ECO:0000256" key="5">
    <source>
        <dbReference type="ARBA" id="ARBA00013212"/>
    </source>
</evidence>
<dbReference type="PANTHER" id="PTHR15362">
    <property type="entry name" value="PHOSPHATIDYLINOSITOL SYNTHASE"/>
    <property type="match status" value="1"/>
</dbReference>
<evidence type="ECO:0000256" key="12">
    <source>
        <dbReference type="ARBA" id="ARBA00023098"/>
    </source>
</evidence>
<dbReference type="GO" id="GO:0046872">
    <property type="term" value="F:metal ion binding"/>
    <property type="evidence" value="ECO:0007669"/>
    <property type="project" value="UniProtKB-KW"/>
</dbReference>
<feature type="transmembrane region" description="Helical" evidence="17">
    <location>
        <begin position="28"/>
        <end position="47"/>
    </location>
</feature>
<keyword evidence="10" id="KW-0460">Magnesium</keyword>
<sequence length="272" mass="31194">MAPKRGKQAVRRKASNLAEKANVRTENVFLFVPNLIGYARVILAAISLYNMRDNPKMCTVLYCISCFLDAFDGMFARRLDQSTRFGAVLDMVTDRCTTSCLLCFLTAAYPRCALLFQFLVTLDFSSHYIHMYSTLVSGSKSHKVVDSSRSRILNLYYTDTRVLFLFCACNEIFFVCLYLMDFYKQPLGLDLFAFVPRSVAEVLPLHKGTALHYSLHVYFPTLTWPQILGALTLPWCIGKQIINGVQFWKAAKALVDLDLEDRHRRRQHIKRA</sequence>
<keyword evidence="13 17" id="KW-0472">Membrane</keyword>
<dbReference type="InterPro" id="IPR000462">
    <property type="entry name" value="CDP-OH_P_trans"/>
</dbReference>
<evidence type="ECO:0000256" key="10">
    <source>
        <dbReference type="ARBA" id="ARBA00022842"/>
    </source>
</evidence>
<evidence type="ECO:0000256" key="9">
    <source>
        <dbReference type="ARBA" id="ARBA00022723"/>
    </source>
</evidence>
<evidence type="ECO:0000256" key="8">
    <source>
        <dbReference type="ARBA" id="ARBA00022692"/>
    </source>
</evidence>
<evidence type="ECO:0000256" key="15">
    <source>
        <dbReference type="ARBA" id="ARBA00023264"/>
    </source>
</evidence>
<comment type="similarity">
    <text evidence="4 16">Belongs to the CDP-alcohol phosphatidyltransferase class-I family.</text>
</comment>
<dbReference type="Pfam" id="PF01066">
    <property type="entry name" value="CDP-OH_P_transf"/>
    <property type="match status" value="1"/>
</dbReference>
<dbReference type="EMBL" id="CP119951">
    <property type="protein sequence ID" value="WFC93728.1"/>
    <property type="molecule type" value="Genomic_DNA"/>
</dbReference>
<comment type="cofactor">
    <cofactor evidence="2">
        <name>Mg(2+)</name>
        <dbReference type="ChEBI" id="CHEBI:18420"/>
    </cofactor>
</comment>
<dbReference type="InterPro" id="IPR043130">
    <property type="entry name" value="CDP-OH_PTrfase_TM_dom"/>
</dbReference>
<dbReference type="GO" id="GO:0003881">
    <property type="term" value="F:CDP-diacylglycerol-inositol 3-phosphatidyltransferase activity"/>
    <property type="evidence" value="ECO:0007669"/>
    <property type="project" value="UniProtKB-EC"/>
</dbReference>
<evidence type="ECO:0000256" key="17">
    <source>
        <dbReference type="SAM" id="Phobius"/>
    </source>
</evidence>
<keyword evidence="19" id="KW-1185">Reference proteome</keyword>
<dbReference type="Gene3D" id="1.20.120.1760">
    <property type="match status" value="1"/>
</dbReference>
<proteinExistence type="inferred from homology"/>
<organism evidence="18 19">
    <name type="scientific">Malassezia brasiliensis</name>
    <dbReference type="NCBI Taxonomy" id="1821822"/>
    <lineage>
        <taxon>Eukaryota</taxon>
        <taxon>Fungi</taxon>
        <taxon>Dikarya</taxon>
        <taxon>Basidiomycota</taxon>
        <taxon>Ustilaginomycotina</taxon>
        <taxon>Malasseziomycetes</taxon>
        <taxon>Malasseziales</taxon>
        <taxon>Malasseziaceae</taxon>
        <taxon>Malassezia</taxon>
    </lineage>
</organism>
<evidence type="ECO:0000256" key="4">
    <source>
        <dbReference type="ARBA" id="ARBA00010441"/>
    </source>
</evidence>